<sequence length="612" mass="66977">MALNYTDINTIKNWFKTGLKPTQNQFWSTWESYWHKSESLPISSIDRLGDLLDGKAEENHTHSEYATNDATSLTAENVTAWQKKLGVDDLDYVEIPKENAAENSHPYVVVINDAGKSAKRNATDFGKVDTIDNIEADENKNIVLGAVRKSESNEVEAGFDLHQKDGASIGVDANGLKVYKGGITATFGTTSIYVDNLVPDAAYKFQEILFPKRAVKNVEEKVYPVTYIQGVKADETGRVDISGIAWNYTSPSIRYSGILDKSADATYNQLLGVDSNGNAAKVGLNAITNAMAKSSDSQKDAFRLASRKSTEGYSVGVPRVDYILPNLIANNKDEITYVSVVGLNLLLNLQDCEVRLINVATNQEYLVSVIQTIAQSSSMFSFGFNFFNKPVGDYRIFVRNGILTNIDTTVFTLVESISTEPLAVNFNRYFKEGLSEAYKNTFTIGVNSFSKIRDNVALGNIPIFAGVSLTPVILDPTKDFILKLSMSVTLQYSSYLGKFSVGLSQNPVDNINNSAEIGVSINTSNVNSSLTNKVLAILNSGYTPKNMEITFIKKGSICSIVIKSDNIYTSDVASLDIVNPLSLVITSNSCEIPSATSDNPVNVNLISLQYLN</sequence>
<organism evidence="1 2">
    <name type="scientific">Empedobacter falsenii</name>
    <dbReference type="NCBI Taxonomy" id="343874"/>
    <lineage>
        <taxon>Bacteria</taxon>
        <taxon>Pseudomonadati</taxon>
        <taxon>Bacteroidota</taxon>
        <taxon>Flavobacteriia</taxon>
        <taxon>Flavobacteriales</taxon>
        <taxon>Weeksellaceae</taxon>
        <taxon>Empedobacter</taxon>
    </lineage>
</organism>
<name>A0AAW7DGR0_9FLAO</name>
<dbReference type="Proteomes" id="UP001173578">
    <property type="component" value="Unassembled WGS sequence"/>
</dbReference>
<dbReference type="AlphaFoldDB" id="A0AAW7DGR0"/>
<reference evidence="1" key="1">
    <citation type="submission" date="2020-06" db="EMBL/GenBank/DDBJ databases">
        <authorList>
            <person name="Dong N."/>
        </authorList>
    </citation>
    <scope>NUCLEOTIDE SEQUENCE</scope>
    <source>
        <strain evidence="1">210</strain>
    </source>
</reference>
<comment type="caution">
    <text evidence="1">The sequence shown here is derived from an EMBL/GenBank/DDBJ whole genome shotgun (WGS) entry which is preliminary data.</text>
</comment>
<evidence type="ECO:0000313" key="1">
    <source>
        <dbReference type="EMBL" id="MDM1550671.1"/>
    </source>
</evidence>
<evidence type="ECO:0008006" key="3">
    <source>
        <dbReference type="Google" id="ProtNLM"/>
    </source>
</evidence>
<dbReference type="EMBL" id="JACALR010000002">
    <property type="protein sequence ID" value="MDM1550671.1"/>
    <property type="molecule type" value="Genomic_DNA"/>
</dbReference>
<gene>
    <name evidence="1" type="ORF">HX095_05540</name>
</gene>
<protein>
    <recommendedName>
        <fullName evidence="3">DUF4815 domain-containing protein</fullName>
    </recommendedName>
</protein>
<evidence type="ECO:0000313" key="2">
    <source>
        <dbReference type="Proteomes" id="UP001173578"/>
    </source>
</evidence>
<accession>A0AAW7DGR0</accession>
<reference evidence="1" key="2">
    <citation type="journal article" date="2022" name="Sci. Total Environ.">
        <title>Prevalence, transmission, and molecular epidemiology of tet(X)-positive bacteria among humans, animals, and environmental niches in China: An epidemiological, and genomic-based study.</title>
        <authorList>
            <person name="Dong N."/>
            <person name="Zeng Y."/>
            <person name="Cai C."/>
            <person name="Sun C."/>
            <person name="Lu J."/>
            <person name="Liu C."/>
            <person name="Zhou H."/>
            <person name="Sun Q."/>
            <person name="Shu L."/>
            <person name="Wang H."/>
            <person name="Wang Y."/>
            <person name="Wang S."/>
            <person name="Wu C."/>
            <person name="Chan E.W."/>
            <person name="Chen G."/>
            <person name="Shen Z."/>
            <person name="Chen S."/>
            <person name="Zhang R."/>
        </authorList>
    </citation>
    <scope>NUCLEOTIDE SEQUENCE</scope>
    <source>
        <strain evidence="1">210</strain>
    </source>
</reference>
<proteinExistence type="predicted"/>
<dbReference type="RefSeq" id="WP_286485356.1">
    <property type="nucleotide sequence ID" value="NZ_JACALR010000002.1"/>
</dbReference>